<sequence>MQLLYMLAAFLLPLGTSAQGSPEMDAYWDISDLSAAAEPHGSSAHFALTLHTTSATARCAGTGTTYQVLGSLPPTNCTPARFSFSWTALPGAFPLSSGGGGGAVLRIADARRRQHATRLIPAAEIVWRNERPNPNGRVQVYVGPPRFRVPVVVAAAAGGDDGGEEGAVGGVLRRMGRE</sequence>
<evidence type="ECO:0000313" key="2">
    <source>
        <dbReference type="EMBL" id="KAI1873486.1"/>
    </source>
</evidence>
<protein>
    <submittedName>
        <fullName evidence="2">Uncharacterized protein</fullName>
    </submittedName>
</protein>
<reference evidence="2" key="1">
    <citation type="submission" date="2021-03" db="EMBL/GenBank/DDBJ databases">
        <title>Revisited historic fungal species revealed as producer of novel bioactive compounds through whole genome sequencing and comparative genomics.</title>
        <authorList>
            <person name="Vignolle G.A."/>
            <person name="Hochenegger N."/>
            <person name="Mach R.L."/>
            <person name="Mach-Aigner A.R."/>
            <person name="Javad Rahimi M."/>
            <person name="Salim K.A."/>
            <person name="Chan C.M."/>
            <person name="Lim L.B.L."/>
            <person name="Cai F."/>
            <person name="Druzhinina I.S."/>
            <person name="U'Ren J.M."/>
            <person name="Derntl C."/>
        </authorList>
    </citation>
    <scope>NUCLEOTIDE SEQUENCE</scope>
    <source>
        <strain evidence="2">TUCIM 5799</strain>
    </source>
</reference>
<feature type="signal peptide" evidence="1">
    <location>
        <begin position="1"/>
        <end position="18"/>
    </location>
</feature>
<keyword evidence="3" id="KW-1185">Reference proteome</keyword>
<keyword evidence="1" id="KW-0732">Signal</keyword>
<comment type="caution">
    <text evidence="2">The sequence shown here is derived from an EMBL/GenBank/DDBJ whole genome shotgun (WGS) entry which is preliminary data.</text>
</comment>
<dbReference type="AlphaFoldDB" id="A0A9P9WPF4"/>
<feature type="chain" id="PRO_5040355161" evidence="1">
    <location>
        <begin position="19"/>
        <end position="178"/>
    </location>
</feature>
<proteinExistence type="predicted"/>
<dbReference type="Proteomes" id="UP000829685">
    <property type="component" value="Unassembled WGS sequence"/>
</dbReference>
<gene>
    <name evidence="2" type="ORF">JX265_005108</name>
</gene>
<organism evidence="2 3">
    <name type="scientific">Neoarthrinium moseri</name>
    <dbReference type="NCBI Taxonomy" id="1658444"/>
    <lineage>
        <taxon>Eukaryota</taxon>
        <taxon>Fungi</taxon>
        <taxon>Dikarya</taxon>
        <taxon>Ascomycota</taxon>
        <taxon>Pezizomycotina</taxon>
        <taxon>Sordariomycetes</taxon>
        <taxon>Xylariomycetidae</taxon>
        <taxon>Amphisphaeriales</taxon>
        <taxon>Apiosporaceae</taxon>
        <taxon>Neoarthrinium</taxon>
    </lineage>
</organism>
<accession>A0A9P9WPF4</accession>
<evidence type="ECO:0000256" key="1">
    <source>
        <dbReference type="SAM" id="SignalP"/>
    </source>
</evidence>
<name>A0A9P9WPF4_9PEZI</name>
<dbReference type="EMBL" id="JAFIMR010000010">
    <property type="protein sequence ID" value="KAI1873486.1"/>
    <property type="molecule type" value="Genomic_DNA"/>
</dbReference>
<evidence type="ECO:0000313" key="3">
    <source>
        <dbReference type="Proteomes" id="UP000829685"/>
    </source>
</evidence>